<evidence type="ECO:0000313" key="1">
    <source>
        <dbReference type="EMBL" id="KAJ8380553.1"/>
    </source>
</evidence>
<reference evidence="1" key="1">
    <citation type="journal article" date="2023" name="Science">
        <title>Genome structures resolve the early diversification of teleost fishes.</title>
        <authorList>
            <person name="Parey E."/>
            <person name="Louis A."/>
            <person name="Montfort J."/>
            <person name="Bouchez O."/>
            <person name="Roques C."/>
            <person name="Iampietro C."/>
            <person name="Lluch J."/>
            <person name="Castinel A."/>
            <person name="Donnadieu C."/>
            <person name="Desvignes T."/>
            <person name="Floi Bucao C."/>
            <person name="Jouanno E."/>
            <person name="Wen M."/>
            <person name="Mejri S."/>
            <person name="Dirks R."/>
            <person name="Jansen H."/>
            <person name="Henkel C."/>
            <person name="Chen W.J."/>
            <person name="Zahm M."/>
            <person name="Cabau C."/>
            <person name="Klopp C."/>
            <person name="Thompson A.W."/>
            <person name="Robinson-Rechavi M."/>
            <person name="Braasch I."/>
            <person name="Lecointre G."/>
            <person name="Bobe J."/>
            <person name="Postlethwait J.H."/>
            <person name="Berthelot C."/>
            <person name="Roest Crollius H."/>
            <person name="Guiguen Y."/>
        </authorList>
    </citation>
    <scope>NUCLEOTIDE SEQUENCE</scope>
    <source>
        <strain evidence="1">WJC10195</strain>
    </source>
</reference>
<organism evidence="1 2">
    <name type="scientific">Synaphobranchus kaupii</name>
    <name type="common">Kaup's arrowtooth eel</name>
    <dbReference type="NCBI Taxonomy" id="118154"/>
    <lineage>
        <taxon>Eukaryota</taxon>
        <taxon>Metazoa</taxon>
        <taxon>Chordata</taxon>
        <taxon>Craniata</taxon>
        <taxon>Vertebrata</taxon>
        <taxon>Euteleostomi</taxon>
        <taxon>Actinopterygii</taxon>
        <taxon>Neopterygii</taxon>
        <taxon>Teleostei</taxon>
        <taxon>Anguilliformes</taxon>
        <taxon>Synaphobranchidae</taxon>
        <taxon>Synaphobranchus</taxon>
    </lineage>
</organism>
<gene>
    <name evidence="1" type="ORF">SKAU_G00013310</name>
</gene>
<proteinExistence type="predicted"/>
<accession>A0A9Q1GBL4</accession>
<dbReference type="EMBL" id="JAINUF010000001">
    <property type="protein sequence ID" value="KAJ8380553.1"/>
    <property type="molecule type" value="Genomic_DNA"/>
</dbReference>
<evidence type="ECO:0000313" key="2">
    <source>
        <dbReference type="Proteomes" id="UP001152622"/>
    </source>
</evidence>
<keyword evidence="2" id="KW-1185">Reference proteome</keyword>
<dbReference type="AlphaFoldDB" id="A0A9Q1GBL4"/>
<dbReference type="Proteomes" id="UP001152622">
    <property type="component" value="Chromosome 1"/>
</dbReference>
<name>A0A9Q1GBL4_SYNKA</name>
<comment type="caution">
    <text evidence="1">The sequence shown here is derived from an EMBL/GenBank/DDBJ whole genome shotgun (WGS) entry which is preliminary data.</text>
</comment>
<sequence length="114" mass="12412">MWGSAVGAGQRWSALIWTPAVKSGSDSPLALTPPPKRKRPLKRDIKVGFWGRVRCKARAAEGWGPLSNAAQGGDERQGEQLLKRDYRAGCRSLPSLSLSPPDDISIKLSLGYRV</sequence>
<protein>
    <submittedName>
        <fullName evidence="1">Uncharacterized protein</fullName>
    </submittedName>
</protein>